<dbReference type="InterPro" id="IPR002018">
    <property type="entry name" value="CarbesteraseB"/>
</dbReference>
<sequence>MRGALFFLAGLLPSVLAAPLSLGIAFSSTDGLPELTLPYATYKAYSYDVTDDYYTFKNIRFAAPPVGNLRWAKPAAPLTQSGVQDGTVGYQCMQAAPQQLFVAYPILQSLEPASEDCLFLDIQVPGAAVRGEVKDLPILFWIFGGGYVLGSKSFLLYDGNPFLKASGNNLIYVAPNYRLGAFGFLNGPTMESQGTPNAAFWDQRAALQWVQDYISLLGGDKTAVTAMGESAGAGSIMHHLTAQGGTLTPQFKRAILMSPAFEPLYDPGRLEKQYQTFEVKAGCKGLGLACLRTVSSDVLQAANVATVYDSPYGTFGYGPAVDNDFVRDLPGIELASGNYYKDVTIMLGHTSNEGFLFADPTKILNSQIDALLKDNFPNATTQNLADLETLYPEPSLFGTFLTNYARLSAIIGEWVVTCNFRYLAQAFPTKSWGYQFSVPPGIHGFDLILAFWRSDLNIGQVLQVDFDLDFVTQKNLATGFQSYITSFVRSGDPNTYKESGSVPPTATFPVTNAGDTVKVLDVNISGYSTINDPDMDKTRCAYWQSGAWTGR</sequence>
<evidence type="ECO:0000313" key="3">
    <source>
        <dbReference type="EMBL" id="RPB13076.1"/>
    </source>
</evidence>
<dbReference type="InParanoid" id="A0A3N4KRF6"/>
<dbReference type="AlphaFoldDB" id="A0A3N4KRF6"/>
<dbReference type="OrthoDB" id="408631at2759"/>
<dbReference type="EMBL" id="ML119125">
    <property type="protein sequence ID" value="RPB13076.1"/>
    <property type="molecule type" value="Genomic_DNA"/>
</dbReference>
<dbReference type="PANTHER" id="PTHR11559">
    <property type="entry name" value="CARBOXYLESTERASE"/>
    <property type="match status" value="1"/>
</dbReference>
<proteinExistence type="predicted"/>
<dbReference type="STRING" id="1392247.A0A3N4KRF6"/>
<reference evidence="3 4" key="1">
    <citation type="journal article" date="2018" name="Nat. Ecol. Evol.">
        <title>Pezizomycetes genomes reveal the molecular basis of ectomycorrhizal truffle lifestyle.</title>
        <authorList>
            <person name="Murat C."/>
            <person name="Payen T."/>
            <person name="Noel B."/>
            <person name="Kuo A."/>
            <person name="Morin E."/>
            <person name="Chen J."/>
            <person name="Kohler A."/>
            <person name="Krizsan K."/>
            <person name="Balestrini R."/>
            <person name="Da Silva C."/>
            <person name="Montanini B."/>
            <person name="Hainaut M."/>
            <person name="Levati E."/>
            <person name="Barry K.W."/>
            <person name="Belfiori B."/>
            <person name="Cichocki N."/>
            <person name="Clum A."/>
            <person name="Dockter R.B."/>
            <person name="Fauchery L."/>
            <person name="Guy J."/>
            <person name="Iotti M."/>
            <person name="Le Tacon F."/>
            <person name="Lindquist E.A."/>
            <person name="Lipzen A."/>
            <person name="Malagnac F."/>
            <person name="Mello A."/>
            <person name="Molinier V."/>
            <person name="Miyauchi S."/>
            <person name="Poulain J."/>
            <person name="Riccioni C."/>
            <person name="Rubini A."/>
            <person name="Sitrit Y."/>
            <person name="Splivallo R."/>
            <person name="Traeger S."/>
            <person name="Wang M."/>
            <person name="Zifcakova L."/>
            <person name="Wipf D."/>
            <person name="Zambonelli A."/>
            <person name="Paolocci F."/>
            <person name="Nowrousian M."/>
            <person name="Ottonello S."/>
            <person name="Baldrian P."/>
            <person name="Spatafora J.W."/>
            <person name="Henrissat B."/>
            <person name="Nagy L.G."/>
            <person name="Aury J.M."/>
            <person name="Wincker P."/>
            <person name="Grigoriev I.V."/>
            <person name="Bonfante P."/>
            <person name="Martin F.M."/>
        </authorList>
    </citation>
    <scope>NUCLEOTIDE SEQUENCE [LARGE SCALE GENOMIC DNA]</scope>
    <source>
        <strain evidence="3 4">CCBAS932</strain>
    </source>
</reference>
<dbReference type="InterPro" id="IPR050309">
    <property type="entry name" value="Type-B_Carboxylest/Lipase"/>
</dbReference>
<dbReference type="Proteomes" id="UP000277580">
    <property type="component" value="Unassembled WGS sequence"/>
</dbReference>
<dbReference type="GO" id="GO:0016787">
    <property type="term" value="F:hydrolase activity"/>
    <property type="evidence" value="ECO:0007669"/>
    <property type="project" value="UniProtKB-KW"/>
</dbReference>
<dbReference type="Pfam" id="PF00135">
    <property type="entry name" value="COesterase"/>
    <property type="match status" value="1"/>
</dbReference>
<evidence type="ECO:0000256" key="1">
    <source>
        <dbReference type="SAM" id="SignalP"/>
    </source>
</evidence>
<accession>A0A3N4KRF6</accession>
<protein>
    <submittedName>
        <fullName evidence="3">Alpha/beta-hydrolase</fullName>
    </submittedName>
</protein>
<dbReference type="Gene3D" id="3.40.50.1820">
    <property type="entry name" value="alpha/beta hydrolase"/>
    <property type="match status" value="1"/>
</dbReference>
<evidence type="ECO:0000259" key="2">
    <source>
        <dbReference type="Pfam" id="PF00135"/>
    </source>
</evidence>
<evidence type="ECO:0000313" key="4">
    <source>
        <dbReference type="Proteomes" id="UP000277580"/>
    </source>
</evidence>
<feature type="chain" id="PRO_5017931100" evidence="1">
    <location>
        <begin position="18"/>
        <end position="551"/>
    </location>
</feature>
<keyword evidence="3" id="KW-0378">Hydrolase</keyword>
<feature type="signal peptide" evidence="1">
    <location>
        <begin position="1"/>
        <end position="17"/>
    </location>
</feature>
<keyword evidence="1" id="KW-0732">Signal</keyword>
<keyword evidence="4" id="KW-1185">Reference proteome</keyword>
<dbReference type="InterPro" id="IPR029058">
    <property type="entry name" value="AB_hydrolase_fold"/>
</dbReference>
<organism evidence="3 4">
    <name type="scientific">Morchella conica CCBAS932</name>
    <dbReference type="NCBI Taxonomy" id="1392247"/>
    <lineage>
        <taxon>Eukaryota</taxon>
        <taxon>Fungi</taxon>
        <taxon>Dikarya</taxon>
        <taxon>Ascomycota</taxon>
        <taxon>Pezizomycotina</taxon>
        <taxon>Pezizomycetes</taxon>
        <taxon>Pezizales</taxon>
        <taxon>Morchellaceae</taxon>
        <taxon>Morchella</taxon>
    </lineage>
</organism>
<name>A0A3N4KRF6_9PEZI</name>
<feature type="domain" description="Carboxylesterase type B" evidence="2">
    <location>
        <begin position="47"/>
        <end position="503"/>
    </location>
</feature>
<dbReference type="SUPFAM" id="SSF53474">
    <property type="entry name" value="alpha/beta-Hydrolases"/>
    <property type="match status" value="1"/>
</dbReference>
<gene>
    <name evidence="3" type="ORF">P167DRAFT_535470</name>
</gene>